<organism evidence="1 2">
    <name type="scientific">Leptotrichia buccalis (strain ATCC 14201 / DSM 1135 / JCM 12969 / NCTC 10249 / C-1013-b)</name>
    <dbReference type="NCBI Taxonomy" id="523794"/>
    <lineage>
        <taxon>Bacteria</taxon>
        <taxon>Fusobacteriati</taxon>
        <taxon>Fusobacteriota</taxon>
        <taxon>Fusobacteriia</taxon>
        <taxon>Fusobacteriales</taxon>
        <taxon>Leptotrichiaceae</taxon>
        <taxon>Leptotrichia</taxon>
    </lineage>
</organism>
<gene>
    <name evidence="1" type="ordered locus">Lebu_2249</name>
</gene>
<dbReference type="Proteomes" id="UP000001910">
    <property type="component" value="Chromosome"/>
</dbReference>
<dbReference type="KEGG" id="lba:Lebu_2249"/>
<evidence type="ECO:0000313" key="1">
    <source>
        <dbReference type="EMBL" id="ACV40100.1"/>
    </source>
</evidence>
<sequence>MKKILILSIIIFNLGIAKSLDNNLTKNITVSEIEQKNDRNLIMQEIESKRKKSLDELGEKIIDFYEMENGKNNYYTALYIFSKEAAMDFKYTIENVSYITKDKIEVTLNLTFLDEEENEKAFYEFGKMFVKEFGENRLESNRLFTNKEKDRVKEISKISISKIPKKNTSKNITMVRKDNRWVSDIDFEDLIF</sequence>
<dbReference type="EMBL" id="CP001685">
    <property type="protein sequence ID" value="ACV40100.1"/>
    <property type="molecule type" value="Genomic_DNA"/>
</dbReference>
<dbReference type="STRING" id="523794.Lebu_2249"/>
<dbReference type="HOGENOM" id="CLU_1413621_0_0_0"/>
<proteinExistence type="predicted"/>
<dbReference type="AlphaFoldDB" id="C7NDY6"/>
<evidence type="ECO:0000313" key="2">
    <source>
        <dbReference type="Proteomes" id="UP000001910"/>
    </source>
</evidence>
<reference evidence="1 2" key="1">
    <citation type="journal article" date="2009" name="Stand. Genomic Sci.">
        <title>Complete genome sequence of Leptotrichia buccalis type strain (C-1013-b).</title>
        <authorList>
            <person name="Ivanova N."/>
            <person name="Gronow S."/>
            <person name="Lapidus A."/>
            <person name="Copeland A."/>
            <person name="Glavina Del Rio T."/>
            <person name="Nolan M."/>
            <person name="Lucas S."/>
            <person name="Chen F."/>
            <person name="Tice H."/>
            <person name="Cheng J.F."/>
            <person name="Saunders E."/>
            <person name="Bruce D."/>
            <person name="Goodwin L."/>
            <person name="Brettin T."/>
            <person name="Detter J.C."/>
            <person name="Han C."/>
            <person name="Pitluck S."/>
            <person name="Mikhailova N."/>
            <person name="Pati A."/>
            <person name="Mavrommatis K."/>
            <person name="Chen A."/>
            <person name="Palaniappan K."/>
            <person name="Land M."/>
            <person name="Hauser L."/>
            <person name="Chang Y.J."/>
            <person name="Jeffries C.D."/>
            <person name="Chain P."/>
            <person name="Rohde C."/>
            <person name="Goker M."/>
            <person name="Bristow J."/>
            <person name="Eisen J.A."/>
            <person name="Markowitz V."/>
            <person name="Hugenholtz P."/>
            <person name="Kyrpides N.C."/>
            <person name="Klenk H.P."/>
        </authorList>
    </citation>
    <scope>NUCLEOTIDE SEQUENCE [LARGE SCALE GENOMIC DNA]</scope>
    <source>
        <strain evidence="2">ATCC 14201 / DSM 1135 / JCM 12969 / NCTC 10249 / C-1013-b</strain>
    </source>
</reference>
<protein>
    <submittedName>
        <fullName evidence="1">Uncharacterized protein</fullName>
    </submittedName>
</protein>
<name>C7NDY6_LEPBD</name>
<dbReference type="RefSeq" id="WP_015770433.1">
    <property type="nucleotide sequence ID" value="NC_013192.1"/>
</dbReference>
<keyword evidence="2" id="KW-1185">Reference proteome</keyword>
<accession>C7NDY6</accession>